<name>A0A2P1NPC7_9BURK</name>
<organism evidence="1 2">
    <name type="scientific">Pulveribacter suum</name>
    <dbReference type="NCBI Taxonomy" id="2116657"/>
    <lineage>
        <taxon>Bacteria</taxon>
        <taxon>Pseudomonadati</taxon>
        <taxon>Pseudomonadota</taxon>
        <taxon>Betaproteobacteria</taxon>
        <taxon>Burkholderiales</taxon>
        <taxon>Comamonadaceae</taxon>
        <taxon>Pulveribacter</taxon>
    </lineage>
</organism>
<gene>
    <name evidence="1" type="ORF">C7H73_15380</name>
</gene>
<proteinExistence type="predicted"/>
<reference evidence="2" key="1">
    <citation type="submission" date="2018-03" db="EMBL/GenBank/DDBJ databases">
        <title>Genome sequencing of Melaminivora sp. strain SC2-7.</title>
        <authorList>
            <person name="Kim S.-J."/>
            <person name="Heo J."/>
            <person name="Ahn J.-H."/>
            <person name="Kwon S.-W."/>
        </authorList>
    </citation>
    <scope>NUCLEOTIDE SEQUENCE [LARGE SCALE GENOMIC DNA]</scope>
    <source>
        <strain evidence="2">SC2-7</strain>
    </source>
</reference>
<dbReference type="AlphaFoldDB" id="A0A2P1NPC7"/>
<evidence type="ECO:0000313" key="2">
    <source>
        <dbReference type="Proteomes" id="UP000241829"/>
    </source>
</evidence>
<accession>A0A2P1NPC7</accession>
<dbReference type="KEGG" id="melm:C7H73_15380"/>
<evidence type="ECO:0000313" key="1">
    <source>
        <dbReference type="EMBL" id="AVP58911.1"/>
    </source>
</evidence>
<dbReference type="Proteomes" id="UP000241829">
    <property type="component" value="Chromosome"/>
</dbReference>
<protein>
    <submittedName>
        <fullName evidence="1">Uncharacterized protein</fullName>
    </submittedName>
</protein>
<dbReference type="EMBL" id="CP027792">
    <property type="protein sequence ID" value="AVP58911.1"/>
    <property type="molecule type" value="Genomic_DNA"/>
</dbReference>
<sequence>MPRQPATRAGNALALAVVRHPPVLQSAGAVLTRTATWLPPVPAQEIAMPLFFWSPRLTRRALPCPLAAQAERHVQPAPPLAHILELDARTDWPTHRIRSFLGMQDAPGRPGDR</sequence>
<keyword evidence="2" id="KW-1185">Reference proteome</keyword>